<evidence type="ECO:0000256" key="1">
    <source>
        <dbReference type="ARBA" id="ARBA00022729"/>
    </source>
</evidence>
<keyword evidence="1" id="KW-0732">Signal</keyword>
<dbReference type="InterPro" id="IPR001212">
    <property type="entry name" value="Somatomedin_B_dom"/>
</dbReference>
<organism evidence="6 7">
    <name type="scientific">Phasianus colchicus</name>
    <name type="common">Common pheasant</name>
    <dbReference type="NCBI Taxonomy" id="9054"/>
    <lineage>
        <taxon>Eukaryota</taxon>
        <taxon>Metazoa</taxon>
        <taxon>Chordata</taxon>
        <taxon>Craniata</taxon>
        <taxon>Vertebrata</taxon>
        <taxon>Euteleostomi</taxon>
        <taxon>Archelosauria</taxon>
        <taxon>Archosauria</taxon>
        <taxon>Dinosauria</taxon>
        <taxon>Saurischia</taxon>
        <taxon>Theropoda</taxon>
        <taxon>Coelurosauria</taxon>
        <taxon>Aves</taxon>
        <taxon>Neognathae</taxon>
        <taxon>Galloanserae</taxon>
        <taxon>Galliformes</taxon>
        <taxon>Phasianidae</taxon>
        <taxon>Phasianinae</taxon>
        <taxon>Phasianus</taxon>
    </lineage>
</organism>
<protein>
    <submittedName>
        <fullName evidence="6">Somatomedin B and thrombospondin type 1 domain containing</fullName>
    </submittedName>
</protein>
<dbReference type="InterPro" id="IPR039942">
    <property type="entry name" value="SBSPO"/>
</dbReference>
<dbReference type="InterPro" id="IPR056801">
    <property type="entry name" value="SBSPON_C"/>
</dbReference>
<dbReference type="SUPFAM" id="SSF82895">
    <property type="entry name" value="TSP-1 type 1 repeat"/>
    <property type="match status" value="1"/>
</dbReference>
<evidence type="ECO:0000256" key="3">
    <source>
        <dbReference type="ARBA" id="ARBA00023180"/>
    </source>
</evidence>
<dbReference type="AlphaFoldDB" id="A0A669QQ77"/>
<dbReference type="PANTHER" id="PTHR20920">
    <property type="entry name" value="RPE-SPONDIN"/>
    <property type="match status" value="1"/>
</dbReference>
<feature type="region of interest" description="Disordered" evidence="4">
    <location>
        <begin position="51"/>
        <end position="106"/>
    </location>
</feature>
<evidence type="ECO:0000259" key="5">
    <source>
        <dbReference type="PROSITE" id="PS50958"/>
    </source>
</evidence>
<dbReference type="PROSITE" id="PS50092">
    <property type="entry name" value="TSP1"/>
    <property type="match status" value="1"/>
</dbReference>
<dbReference type="OMA" id="QAASPQW"/>
<keyword evidence="3" id="KW-0325">Glycoprotein</keyword>
<evidence type="ECO:0000313" key="7">
    <source>
        <dbReference type="Proteomes" id="UP000472261"/>
    </source>
</evidence>
<evidence type="ECO:0000313" key="6">
    <source>
        <dbReference type="Ensembl" id="ENSPCLP00000021860.1"/>
    </source>
</evidence>
<dbReference type="InterPro" id="IPR000884">
    <property type="entry name" value="TSP1_rpt"/>
</dbReference>
<reference evidence="6" key="1">
    <citation type="submission" date="2025-08" db="UniProtKB">
        <authorList>
            <consortium name="Ensembl"/>
        </authorList>
    </citation>
    <scope>IDENTIFICATION</scope>
</reference>
<proteinExistence type="predicted"/>
<dbReference type="Pfam" id="PF19028">
    <property type="entry name" value="TSP1_spondin"/>
    <property type="match status" value="1"/>
</dbReference>
<feature type="compositionally biased region" description="Basic and acidic residues" evidence="4">
    <location>
        <begin position="75"/>
        <end position="86"/>
    </location>
</feature>
<dbReference type="Gene3D" id="2.20.100.10">
    <property type="entry name" value="Thrombospondin type-1 (TSP1) repeat"/>
    <property type="match status" value="1"/>
</dbReference>
<feature type="domain" description="SMB" evidence="5">
    <location>
        <begin position="139"/>
        <end position="194"/>
    </location>
</feature>
<dbReference type="PANTHER" id="PTHR20920:SF2">
    <property type="entry name" value="SOMATOMEDIN-B AND THROMBOSPONDIN TYPE-1 DOMAIN-CONTAINING PROTEIN"/>
    <property type="match status" value="1"/>
</dbReference>
<evidence type="ECO:0000256" key="4">
    <source>
        <dbReference type="SAM" id="MobiDB-lite"/>
    </source>
</evidence>
<accession>A0A669QQ77</accession>
<keyword evidence="2" id="KW-1015">Disulfide bond</keyword>
<dbReference type="InterPro" id="IPR044004">
    <property type="entry name" value="TSP1_spondin_dom"/>
</dbReference>
<dbReference type="FunFam" id="2.20.100.10:FF:000019">
    <property type="entry name" value="Thrombospondin type 1 domain containing 7A"/>
    <property type="match status" value="1"/>
</dbReference>
<evidence type="ECO:0000256" key="2">
    <source>
        <dbReference type="ARBA" id="ARBA00023157"/>
    </source>
</evidence>
<keyword evidence="7" id="KW-1185">Reference proteome</keyword>
<dbReference type="PROSITE" id="PS50958">
    <property type="entry name" value="SMB_2"/>
    <property type="match status" value="1"/>
</dbReference>
<dbReference type="Pfam" id="PF25031">
    <property type="entry name" value="SBSPON_C"/>
    <property type="match status" value="1"/>
</dbReference>
<dbReference type="Ensembl" id="ENSPCLT00000030305.1">
    <property type="protein sequence ID" value="ENSPCLP00000021860.1"/>
    <property type="gene ID" value="ENSPCLG00000019239.1"/>
</dbReference>
<name>A0A669QQ77_PHACC</name>
<dbReference type="Proteomes" id="UP000472261">
    <property type="component" value="Unplaced"/>
</dbReference>
<reference evidence="6" key="2">
    <citation type="submission" date="2025-09" db="UniProtKB">
        <authorList>
            <consortium name="Ensembl"/>
        </authorList>
    </citation>
    <scope>IDENTIFICATION</scope>
</reference>
<dbReference type="InterPro" id="IPR036383">
    <property type="entry name" value="TSP1_rpt_sf"/>
</dbReference>
<sequence>MWDIAVKDIVLQDTAVENTVGCYCGSLWVMAMQDNSVRHIAVRVTIPLDPSATRTPAPHLPHAPTSRRAHGCRCPGREGRAGKGRAEPPLPPPPRPAARLPAQPAPRRRVSVEVVGAMGGAALSGALCLGLLWRLLAGANGSCSERCCQGRDAACVSSGWREDGGYGSCYCDAGCRRTRDCCHDHSQACPAHPCVVGEWSHWSGCAEQCKPSLRIRRRYVQQEPTNAGEPCPALEEKAGCLEYLTYQGQDCGHEHVPAFITTSEYGKERKLRAASSPWPSDKETGYCVEFKTESLSHYCALETRPYARWMQYLREGHTVCVACQPPAMNTDTHRCSGDGHNADGGKILHWEAVGNSRCQGTWKKIRQLEQCSCPLVHSFIFTLYPCVQALILFSSEPAKHSQVWK</sequence>